<feature type="transmembrane region" description="Helical" evidence="2">
    <location>
        <begin position="159"/>
        <end position="182"/>
    </location>
</feature>
<keyword evidence="4" id="KW-1185">Reference proteome</keyword>
<evidence type="ECO:0000256" key="2">
    <source>
        <dbReference type="SAM" id="Phobius"/>
    </source>
</evidence>
<keyword evidence="2" id="KW-0812">Transmembrane</keyword>
<organism evidence="3 4">
    <name type="scientific">Cladobotryum mycophilum</name>
    <dbReference type="NCBI Taxonomy" id="491253"/>
    <lineage>
        <taxon>Eukaryota</taxon>
        <taxon>Fungi</taxon>
        <taxon>Dikarya</taxon>
        <taxon>Ascomycota</taxon>
        <taxon>Pezizomycotina</taxon>
        <taxon>Sordariomycetes</taxon>
        <taxon>Hypocreomycetidae</taxon>
        <taxon>Hypocreales</taxon>
        <taxon>Hypocreaceae</taxon>
        <taxon>Cladobotryum</taxon>
    </lineage>
</organism>
<keyword evidence="2" id="KW-0472">Membrane</keyword>
<feature type="transmembrane region" description="Helical" evidence="2">
    <location>
        <begin position="126"/>
        <end position="147"/>
    </location>
</feature>
<evidence type="ECO:0000313" key="4">
    <source>
        <dbReference type="Proteomes" id="UP001338125"/>
    </source>
</evidence>
<reference evidence="3 4" key="1">
    <citation type="submission" date="2024-01" db="EMBL/GenBank/DDBJ databases">
        <title>Complete genome of Cladobotryum mycophilum ATHUM6906.</title>
        <authorList>
            <person name="Christinaki A.C."/>
            <person name="Myridakis A.I."/>
            <person name="Kouvelis V.N."/>
        </authorList>
    </citation>
    <scope>NUCLEOTIDE SEQUENCE [LARGE SCALE GENOMIC DNA]</scope>
    <source>
        <strain evidence="3 4">ATHUM6906</strain>
    </source>
</reference>
<evidence type="ECO:0000313" key="3">
    <source>
        <dbReference type="EMBL" id="KAK5994876.1"/>
    </source>
</evidence>
<dbReference type="EMBL" id="JAVFKD010000004">
    <property type="protein sequence ID" value="KAK5994876.1"/>
    <property type="molecule type" value="Genomic_DNA"/>
</dbReference>
<feature type="compositionally biased region" description="Polar residues" evidence="1">
    <location>
        <begin position="318"/>
        <end position="333"/>
    </location>
</feature>
<sequence length="341" mass="36946">MVKPTKPPANAFVAHARLIYNPIGFAKGYNFILWFILAGAMVGFVLARLQYLNLDGIFCKGEGAALCPASAISTTKPPGFIPAIRHGALIVHRINGYAILLLSLVGMAGVLMIARRSFAGELGMQTLSGAGVIIFLGSEALAYYNIVKLQLEQHRAWMIRAWVSAGFIITMRFISIIMASIIGTTSNDYYTARPCAVIDFILDHNQTSVTNYYPACSAYYSGVQPGQVVPIHADMMASDRPDQVVSALTSVFGSGGWIALALHLILAEVYLHLTPVEAERLRRVSYQRQLEAGMKNPGNAGLTVQCIGDAEPWAYTETQSSSITSEPDSSLKSINDIPIDV</sequence>
<name>A0ABR0SSW9_9HYPO</name>
<feature type="transmembrane region" description="Helical" evidence="2">
    <location>
        <begin position="31"/>
        <end position="51"/>
    </location>
</feature>
<feature type="transmembrane region" description="Helical" evidence="2">
    <location>
        <begin position="244"/>
        <end position="273"/>
    </location>
</feature>
<feature type="transmembrane region" description="Helical" evidence="2">
    <location>
        <begin position="94"/>
        <end position="114"/>
    </location>
</feature>
<dbReference type="Proteomes" id="UP001338125">
    <property type="component" value="Unassembled WGS sequence"/>
</dbReference>
<comment type="caution">
    <text evidence="3">The sequence shown here is derived from an EMBL/GenBank/DDBJ whole genome shotgun (WGS) entry which is preliminary data.</text>
</comment>
<accession>A0ABR0SSW9</accession>
<evidence type="ECO:0000256" key="1">
    <source>
        <dbReference type="SAM" id="MobiDB-lite"/>
    </source>
</evidence>
<gene>
    <name evidence="3" type="ORF">PT974_03263</name>
</gene>
<proteinExistence type="predicted"/>
<protein>
    <submittedName>
        <fullName evidence="3">Uncharacterized protein</fullName>
    </submittedName>
</protein>
<feature type="region of interest" description="Disordered" evidence="1">
    <location>
        <begin position="318"/>
        <end position="341"/>
    </location>
</feature>
<keyword evidence="2" id="KW-1133">Transmembrane helix</keyword>